<reference evidence="3" key="2">
    <citation type="submission" date="2025-08" db="UniProtKB">
        <authorList>
            <consortium name="Ensembl"/>
        </authorList>
    </citation>
    <scope>IDENTIFICATION</scope>
    <source>
        <strain evidence="3">Thoroughbred</strain>
    </source>
</reference>
<dbReference type="PANTHER" id="PTHR11736">
    <property type="entry name" value="MELANOMA-ASSOCIATED ANTIGEN MAGE ANTIGEN"/>
    <property type="match status" value="1"/>
</dbReference>
<dbReference type="InterPro" id="IPR041898">
    <property type="entry name" value="MAGE_WH1"/>
</dbReference>
<dbReference type="Gene3D" id="1.10.10.1200">
    <property type="entry name" value="MAGE homology domain, winged helix WH1 motif"/>
    <property type="match status" value="1"/>
</dbReference>
<dbReference type="Proteomes" id="UP000002281">
    <property type="component" value="Chromosome X"/>
</dbReference>
<dbReference type="Pfam" id="PF01454">
    <property type="entry name" value="MAGE"/>
    <property type="match status" value="1"/>
</dbReference>
<feature type="region of interest" description="Disordered" evidence="1">
    <location>
        <begin position="40"/>
        <end position="156"/>
    </location>
</feature>
<evidence type="ECO:0000256" key="1">
    <source>
        <dbReference type="SAM" id="MobiDB-lite"/>
    </source>
</evidence>
<dbReference type="GeneTree" id="ENSGT00940000163033"/>
<proteinExistence type="predicted"/>
<dbReference type="InterPro" id="IPR037445">
    <property type="entry name" value="MAGE"/>
</dbReference>
<organism evidence="3 4">
    <name type="scientific">Equus caballus</name>
    <name type="common">Horse</name>
    <dbReference type="NCBI Taxonomy" id="9796"/>
    <lineage>
        <taxon>Eukaryota</taxon>
        <taxon>Metazoa</taxon>
        <taxon>Chordata</taxon>
        <taxon>Craniata</taxon>
        <taxon>Vertebrata</taxon>
        <taxon>Euteleostomi</taxon>
        <taxon>Mammalia</taxon>
        <taxon>Eutheria</taxon>
        <taxon>Laurasiatheria</taxon>
        <taxon>Perissodactyla</taxon>
        <taxon>Equidae</taxon>
        <taxon>Equus</taxon>
    </lineage>
</organism>
<accession>A0A9L0RGF1</accession>
<evidence type="ECO:0000259" key="2">
    <source>
        <dbReference type="PROSITE" id="PS50838"/>
    </source>
</evidence>
<dbReference type="GO" id="GO:0000122">
    <property type="term" value="P:negative regulation of transcription by RNA polymerase II"/>
    <property type="evidence" value="ECO:0000318"/>
    <property type="project" value="GO_Central"/>
</dbReference>
<dbReference type="GO" id="GO:0005634">
    <property type="term" value="C:nucleus"/>
    <property type="evidence" value="ECO:0000318"/>
    <property type="project" value="GO_Central"/>
</dbReference>
<dbReference type="Pfam" id="PF12440">
    <property type="entry name" value="MAGE_N"/>
    <property type="match status" value="1"/>
</dbReference>
<feature type="compositionally biased region" description="Polar residues" evidence="1">
    <location>
        <begin position="144"/>
        <end position="156"/>
    </location>
</feature>
<dbReference type="SMART" id="SM01373">
    <property type="entry name" value="MAGE"/>
    <property type="match status" value="1"/>
</dbReference>
<dbReference type="FunFam" id="1.10.10.1210:FF:000001">
    <property type="entry name" value="melanoma-associated antigen D1"/>
    <property type="match status" value="1"/>
</dbReference>
<protein>
    <submittedName>
        <fullName evidence="3">MAGE family member B5</fullName>
    </submittedName>
</protein>
<feature type="compositionally biased region" description="Low complexity" evidence="1">
    <location>
        <begin position="114"/>
        <end position="129"/>
    </location>
</feature>
<feature type="domain" description="MAGE" evidence="2">
    <location>
        <begin position="158"/>
        <end position="357"/>
    </location>
</feature>
<dbReference type="PROSITE" id="PS50838">
    <property type="entry name" value="MAGE"/>
    <property type="match status" value="1"/>
</dbReference>
<dbReference type="InterPro" id="IPR021072">
    <property type="entry name" value="MAGE_N"/>
</dbReference>
<dbReference type="FunFam" id="1.10.10.1200:FF:000007">
    <property type="entry name" value="Melanoma-associated antigen C2"/>
    <property type="match status" value="1"/>
</dbReference>
<keyword evidence="4" id="KW-1185">Reference proteome</keyword>
<evidence type="ECO:0000313" key="3">
    <source>
        <dbReference type="Ensembl" id="ENSECAP00000063024.1"/>
    </source>
</evidence>
<reference evidence="3 4" key="1">
    <citation type="journal article" date="2009" name="Science">
        <title>Genome sequence, comparative analysis, and population genetics of the domestic horse.</title>
        <authorList>
            <consortium name="Broad Institute Genome Sequencing Platform"/>
            <consortium name="Broad Institute Whole Genome Assembly Team"/>
            <person name="Wade C.M."/>
            <person name="Giulotto E."/>
            <person name="Sigurdsson S."/>
            <person name="Zoli M."/>
            <person name="Gnerre S."/>
            <person name="Imsland F."/>
            <person name="Lear T.L."/>
            <person name="Adelson D.L."/>
            <person name="Bailey E."/>
            <person name="Bellone R.R."/>
            <person name="Bloecker H."/>
            <person name="Distl O."/>
            <person name="Edgar R.C."/>
            <person name="Garber M."/>
            <person name="Leeb T."/>
            <person name="Mauceli E."/>
            <person name="MacLeod J.N."/>
            <person name="Penedo M.C.T."/>
            <person name="Raison J.M."/>
            <person name="Sharpe T."/>
            <person name="Vogel J."/>
            <person name="Andersson L."/>
            <person name="Antczak D.F."/>
            <person name="Biagi T."/>
            <person name="Binns M.M."/>
            <person name="Chowdhary B.P."/>
            <person name="Coleman S.J."/>
            <person name="Della Valle G."/>
            <person name="Fryc S."/>
            <person name="Guerin G."/>
            <person name="Hasegawa T."/>
            <person name="Hill E.W."/>
            <person name="Jurka J."/>
            <person name="Kiialainen A."/>
            <person name="Lindgren G."/>
            <person name="Liu J."/>
            <person name="Magnani E."/>
            <person name="Mickelson J.R."/>
            <person name="Murray J."/>
            <person name="Nergadze S.G."/>
            <person name="Onofrio R."/>
            <person name="Pedroni S."/>
            <person name="Piras M.F."/>
            <person name="Raudsepp T."/>
            <person name="Rocchi M."/>
            <person name="Roeed K.H."/>
            <person name="Ryder O.A."/>
            <person name="Searle S."/>
            <person name="Skow L."/>
            <person name="Swinburne J.E."/>
            <person name="Syvaenen A.C."/>
            <person name="Tozaki T."/>
            <person name="Valberg S.J."/>
            <person name="Vaudin M."/>
            <person name="White J.R."/>
            <person name="Zody M.C."/>
            <person name="Lander E.S."/>
            <person name="Lindblad-Toh K."/>
        </authorList>
    </citation>
    <scope>NUCLEOTIDE SEQUENCE [LARGE SCALE GENOMIC DNA]</scope>
    <source>
        <strain evidence="3 4">Thoroughbred</strain>
    </source>
</reference>
<reference evidence="3" key="3">
    <citation type="submission" date="2025-09" db="UniProtKB">
        <authorList>
            <consortium name="Ensembl"/>
        </authorList>
    </citation>
    <scope>IDENTIFICATION</scope>
    <source>
        <strain evidence="3">Thoroughbred</strain>
    </source>
</reference>
<gene>
    <name evidence="3" type="primary">MAGEB5</name>
</gene>
<dbReference type="Gene3D" id="1.10.10.1210">
    <property type="entry name" value="MAGE homology domain, winged helix WH2 motif"/>
    <property type="match status" value="1"/>
</dbReference>
<dbReference type="SMART" id="SM01392">
    <property type="entry name" value="MAGE_N"/>
    <property type="match status" value="1"/>
</dbReference>
<dbReference type="InterPro" id="IPR041899">
    <property type="entry name" value="MAGE_WH2"/>
</dbReference>
<evidence type="ECO:0000313" key="4">
    <source>
        <dbReference type="Proteomes" id="UP000002281"/>
    </source>
</evidence>
<name>A0A9L0RGF1_HORSE</name>
<dbReference type="InterPro" id="IPR002190">
    <property type="entry name" value="MHD_dom"/>
</dbReference>
<dbReference type="Ensembl" id="ENSECAT00000119821.1">
    <property type="protein sequence ID" value="ENSECAP00000063024.1"/>
    <property type="gene ID" value="ENSECAG00000013015.4"/>
</dbReference>
<dbReference type="PANTHER" id="PTHR11736:SF35">
    <property type="entry name" value="MELANOMA-ASSOCIATED ANTIGEN B5"/>
    <property type="match status" value="1"/>
</dbReference>
<dbReference type="AlphaFoldDB" id="A0A9L0RGF1"/>
<sequence>MREEKFGVRVQPPASRREVYQALPGDQVLSSSSILLPAVTDPSVIMPRGHKSKLRACEKRQQARGETQGLQDAQATTAAEEESTPSPSPQPGAVVQSPPAAAGSCSTSQGPRRAPATTTASASVSYTTSGKASDSQDEARASTPKAQPSTESSGLDSLSKKAVLLEQYLLYKYKMKQPAMKADMLKIINPNYEDRFAEILKKASEHIEAVFALELKEVDLPSRSYDLVSKLKLPNNGRVRGGRGLPKTGLLMNILGMIFIKGNCASEEDIWKFLSMMQVYAGRKHYIYGEPRKLITKDLVRLQYLESRQVPNSDPPRYEFLWGPKAHAETSKMEVLKFMAKISDTVPSAFPCYYEEALQDEEEKARAIDAARATAKVCAPSGAVPSNIYPPLLKSENLPVKKLTSQ</sequence>
<feature type="compositionally biased region" description="Polar residues" evidence="1">
    <location>
        <begin position="64"/>
        <end position="74"/>
    </location>
</feature>